<accession>G0PJ66</accession>
<feature type="region of interest" description="Disordered" evidence="1">
    <location>
        <begin position="1"/>
        <end position="112"/>
    </location>
</feature>
<evidence type="ECO:0000256" key="1">
    <source>
        <dbReference type="SAM" id="MobiDB-lite"/>
    </source>
</evidence>
<protein>
    <submittedName>
        <fullName evidence="2">Uncharacterized protein</fullName>
    </submittedName>
</protein>
<evidence type="ECO:0000313" key="2">
    <source>
        <dbReference type="EMBL" id="EGT58793.1"/>
    </source>
</evidence>
<dbReference type="InParanoid" id="G0PJ66"/>
<feature type="compositionally biased region" description="Basic residues" evidence="1">
    <location>
        <begin position="1"/>
        <end position="12"/>
    </location>
</feature>
<sequence length="343" mass="40329">MTRSHSNRHRSDRNRERDNGRHHSPIRRRQSKDDSVRRRGAASGPKQTPTGERLTSLAGANFGRAPQHHSHFSSTELHRHRDHSIVPGKASRSTTRDSWHEENRSSPVFSERTQREIIWRQAERRRLEQEMDVEMMMEAELSGGRARRGEPIVNRSPSKDFSLGNKKEELGEDLSPIQMEEYFRRREKKIEQEEEQFNQVFDYNLRRRLQLLQGAESHRIRRFFDDRANQEKLKMHGISNLSLLDAMREIIRRQEDPAYALRKRQDYEKRIQEVREDLVKALNAEERKKNPEARKLLFDAKTGLKWISENVDERTVSKEVSEFTGGCSVPCNNTDSGDNDSDF</sequence>
<evidence type="ECO:0000313" key="3">
    <source>
        <dbReference type="Proteomes" id="UP000008068"/>
    </source>
</evidence>
<organism evidence="3">
    <name type="scientific">Caenorhabditis brenneri</name>
    <name type="common">Nematode worm</name>
    <dbReference type="NCBI Taxonomy" id="135651"/>
    <lineage>
        <taxon>Eukaryota</taxon>
        <taxon>Metazoa</taxon>
        <taxon>Ecdysozoa</taxon>
        <taxon>Nematoda</taxon>
        <taxon>Chromadorea</taxon>
        <taxon>Rhabditida</taxon>
        <taxon>Rhabditina</taxon>
        <taxon>Rhabditomorpha</taxon>
        <taxon>Rhabditoidea</taxon>
        <taxon>Rhabditidae</taxon>
        <taxon>Peloderinae</taxon>
        <taxon>Caenorhabditis</taxon>
    </lineage>
</organism>
<dbReference type="EMBL" id="GL380646">
    <property type="protein sequence ID" value="EGT58793.1"/>
    <property type="molecule type" value="Genomic_DNA"/>
</dbReference>
<dbReference type="Proteomes" id="UP000008068">
    <property type="component" value="Unassembled WGS sequence"/>
</dbReference>
<feature type="compositionally biased region" description="Basic and acidic residues" evidence="1">
    <location>
        <begin position="94"/>
        <end position="104"/>
    </location>
</feature>
<reference evidence="3" key="1">
    <citation type="submission" date="2011-07" db="EMBL/GenBank/DDBJ databases">
        <authorList>
            <consortium name="Caenorhabditis brenneri Sequencing and Analysis Consortium"/>
            <person name="Wilson R.K."/>
        </authorList>
    </citation>
    <scope>NUCLEOTIDE SEQUENCE [LARGE SCALE GENOMIC DNA]</scope>
    <source>
        <strain evidence="3">PB2801</strain>
    </source>
</reference>
<dbReference type="HOGENOM" id="CLU_809473_0_0_1"/>
<keyword evidence="3" id="KW-1185">Reference proteome</keyword>
<gene>
    <name evidence="2" type="ORF">CAEBREN_31295</name>
</gene>
<dbReference type="AlphaFoldDB" id="G0PJ66"/>
<name>G0PJ66_CAEBE</name>
<feature type="region of interest" description="Disordered" evidence="1">
    <location>
        <begin position="141"/>
        <end position="165"/>
    </location>
</feature>
<proteinExistence type="predicted"/>